<sequence length="115" mass="12132">MLLVIAILVLGGAVLLSVGTKRNHRSPSGRRFEQPMGPIHGLVEPVASLPPVLLPSEPVAADVDSVSFSLGLRGYRCDQVDEVLDALSAELDRLHEVIAAHGKVAVISNTSDSSE</sequence>
<evidence type="ECO:0000313" key="1">
    <source>
        <dbReference type="EMBL" id="NKG20389.1"/>
    </source>
</evidence>
<evidence type="ECO:0000313" key="2">
    <source>
        <dbReference type="Proteomes" id="UP000746595"/>
    </source>
</evidence>
<proteinExistence type="predicted"/>
<keyword evidence="2" id="KW-1185">Reference proteome</keyword>
<dbReference type="Gene3D" id="6.10.250.660">
    <property type="match status" value="1"/>
</dbReference>
<dbReference type="InterPro" id="IPR019933">
    <property type="entry name" value="DivIVA_domain"/>
</dbReference>
<comment type="caution">
    <text evidence="1">The sequence shown here is derived from an EMBL/GenBank/DDBJ whole genome shotgun (WGS) entry which is preliminary data.</text>
</comment>
<protein>
    <submittedName>
        <fullName evidence="1">DivIVA domain-containing protein</fullName>
    </submittedName>
</protein>
<dbReference type="Proteomes" id="UP000746595">
    <property type="component" value="Unassembled WGS sequence"/>
</dbReference>
<dbReference type="NCBIfam" id="TIGR03544">
    <property type="entry name" value="DivI1A_domain"/>
    <property type="match status" value="1"/>
</dbReference>
<reference evidence="1 2" key="1">
    <citation type="submission" date="2020-04" db="EMBL/GenBank/DDBJ databases">
        <title>Paeniglutamicibacter sp. ANT13_2, a novel actinomycete isolated from sediment in Antarctica.</title>
        <authorList>
            <person name="Sakdapetsiri C."/>
            <person name="Pinyakong O."/>
        </authorList>
    </citation>
    <scope>NUCLEOTIDE SEQUENCE [LARGE SCALE GENOMIC DNA]</scope>
    <source>
        <strain evidence="1 2">ANT13_2</strain>
    </source>
</reference>
<dbReference type="EMBL" id="JAAWVT010000002">
    <property type="protein sequence ID" value="NKG20389.1"/>
    <property type="molecule type" value="Genomic_DNA"/>
</dbReference>
<name>A0ABX1G2Y0_9MICC</name>
<gene>
    <name evidence="1" type="ORF">HED64_06635</name>
</gene>
<organism evidence="1 2">
    <name type="scientific">Paeniglutamicibacter terrestris</name>
    <dbReference type="NCBI Taxonomy" id="2723403"/>
    <lineage>
        <taxon>Bacteria</taxon>
        <taxon>Bacillati</taxon>
        <taxon>Actinomycetota</taxon>
        <taxon>Actinomycetes</taxon>
        <taxon>Micrococcales</taxon>
        <taxon>Micrococcaceae</taxon>
        <taxon>Paeniglutamicibacter</taxon>
    </lineage>
</organism>
<accession>A0ABX1G2Y0</accession>